<proteinExistence type="inferred from homology"/>
<dbReference type="InterPro" id="IPR000531">
    <property type="entry name" value="Beta-barrel_TonB"/>
</dbReference>
<dbReference type="InterPro" id="IPR039426">
    <property type="entry name" value="TonB-dep_rcpt-like"/>
</dbReference>
<dbReference type="InterPro" id="IPR037066">
    <property type="entry name" value="Plug_dom_sf"/>
</dbReference>
<keyword evidence="2 8" id="KW-0813">Transport</keyword>
<keyword evidence="13" id="KW-0675">Receptor</keyword>
<keyword evidence="6 8" id="KW-0472">Membrane</keyword>
<protein>
    <submittedName>
        <fullName evidence="13">TonB-dependent receptor-like protein</fullName>
    </submittedName>
</protein>
<reference evidence="13 14" key="1">
    <citation type="submission" date="2019-06" db="EMBL/GenBank/DDBJ databases">
        <title>Genomic Encyclopedia of Type Strains, Phase IV (KMG-V): Genome sequencing to study the core and pangenomes of soil and plant-associated prokaryotes.</title>
        <authorList>
            <person name="Whitman W."/>
        </authorList>
    </citation>
    <scope>NUCLEOTIDE SEQUENCE [LARGE SCALE GENOMIC DNA]</scope>
    <source>
        <strain evidence="13 14">BR 11622</strain>
    </source>
</reference>
<evidence type="ECO:0000313" key="13">
    <source>
        <dbReference type="EMBL" id="TWB46003.1"/>
    </source>
</evidence>
<dbReference type="PANTHER" id="PTHR47234">
    <property type="match status" value="1"/>
</dbReference>
<keyword evidence="5 9" id="KW-0798">TonB box</keyword>
<feature type="signal peptide" evidence="10">
    <location>
        <begin position="1"/>
        <end position="39"/>
    </location>
</feature>
<keyword evidence="14" id="KW-1185">Reference proteome</keyword>
<evidence type="ECO:0000256" key="8">
    <source>
        <dbReference type="PROSITE-ProRule" id="PRU01360"/>
    </source>
</evidence>
<evidence type="ECO:0000256" key="10">
    <source>
        <dbReference type="SAM" id="SignalP"/>
    </source>
</evidence>
<comment type="subcellular location">
    <subcellularLocation>
        <location evidence="1 8">Cell outer membrane</location>
        <topology evidence="1 8">Multi-pass membrane protein</topology>
    </subcellularLocation>
</comment>
<keyword evidence="10" id="KW-0732">Signal</keyword>
<dbReference type="Gene3D" id="2.40.170.20">
    <property type="entry name" value="TonB-dependent receptor, beta-barrel domain"/>
    <property type="match status" value="1"/>
</dbReference>
<evidence type="ECO:0000256" key="3">
    <source>
        <dbReference type="ARBA" id="ARBA00022452"/>
    </source>
</evidence>
<accession>A0A560HHS4</accession>
<feature type="chain" id="PRO_5021985569" evidence="10">
    <location>
        <begin position="40"/>
        <end position="981"/>
    </location>
</feature>
<evidence type="ECO:0000256" key="1">
    <source>
        <dbReference type="ARBA" id="ARBA00004571"/>
    </source>
</evidence>
<dbReference type="Pfam" id="PF07715">
    <property type="entry name" value="Plug"/>
    <property type="match status" value="1"/>
</dbReference>
<dbReference type="Gene3D" id="2.170.130.10">
    <property type="entry name" value="TonB-dependent receptor, plug domain"/>
    <property type="match status" value="1"/>
</dbReference>
<evidence type="ECO:0000259" key="11">
    <source>
        <dbReference type="Pfam" id="PF00593"/>
    </source>
</evidence>
<keyword evidence="7 8" id="KW-0998">Cell outer membrane</keyword>
<evidence type="ECO:0000313" key="14">
    <source>
        <dbReference type="Proteomes" id="UP000315751"/>
    </source>
</evidence>
<dbReference type="EMBL" id="VITR01000001">
    <property type="protein sequence ID" value="TWB46003.1"/>
    <property type="molecule type" value="Genomic_DNA"/>
</dbReference>
<dbReference type="Proteomes" id="UP000315751">
    <property type="component" value="Unassembled WGS sequence"/>
</dbReference>
<dbReference type="SUPFAM" id="SSF56935">
    <property type="entry name" value="Porins"/>
    <property type="match status" value="1"/>
</dbReference>
<dbReference type="AlphaFoldDB" id="A0A560HHS4"/>
<dbReference type="InterPro" id="IPR012910">
    <property type="entry name" value="Plug_dom"/>
</dbReference>
<evidence type="ECO:0000256" key="4">
    <source>
        <dbReference type="ARBA" id="ARBA00022692"/>
    </source>
</evidence>
<keyword evidence="4 8" id="KW-0812">Transmembrane</keyword>
<keyword evidence="3 8" id="KW-1134">Transmembrane beta strand</keyword>
<evidence type="ECO:0000256" key="9">
    <source>
        <dbReference type="RuleBase" id="RU003357"/>
    </source>
</evidence>
<sequence length="981" mass="105574">MRKTHAKSAPEAALRSGRASALAAGAAMVALMVGGQALAQTSAADDLQEIVVTGSRIKQANLTTASPLTTVGQQELQYQGTTNIENALNRLPQVTADSNENGSNGSDGTARVNLRNLGSNRNLVLIDGQRMLPVEMNDLNFIPTAMVDRVDVVSGGASAVYGSDAVSGVVNFILRKNLDGVRADLQYTIAQHDNGNTALRSLSQAKGFQTAPDEVWDGIKKNISVAAGKNFDNNKGNVTLFAGYQYSMPVTQNKRDYSNCDLNLATADTFTCGGSSNNPYGLFYLLSGPNANSRLVNSKDGTKTWVPYDSSYAYNYTPTNYIQRSDKRENAGVQAHYEFAKEVEAYGSFMYMNDHTFSQVAPSALFQGTTFNINCDNPLMSASQASTLCGTAAGTPTDAQSFIGYRLTGPGSQPRRDDLRHIDYRGTFGLRGEVWDGWNYDANFLYSKTIVNETYLNNVDNTKAQRALEVVNVNGVPTCKSVIDGTDPTCVPINVFQYNGISSAGYNYLYSPSHTHDAETEKVASLSLTGDLGQYGVKSPWAAKGAALALGFEHREETLNFTADAVAQAGGTMPSSGALSVNEGYMELQVPLVQDKPLVQDLLFNTGYRYSKYDYLDSGVSTYKFELQYAPVTDIRFRGSYNRAVRAASISELYAPQSVGNVSAQDPCSGSSPTASLAQCALTGVSAAQYGKIAECPTDLCSAQGGGNPALKPETADTFTAGVVLTPTFLPNFSATLDYYNITVDGYIAGVDAQTAINQCATTGSSYFCGLFHRDPKSGVLFGTDGYIKSTNQNTGFLKTSGVDVDLSYKLELEDIVNHNWGSLDFNLNGTVLLTSETEQLPGLGTYDCTGLFGPTCGQPSPRWRHQFRTTWSSPWVPATVSVNWRFIGPTTLSSNTANAFLTSDYVGINARLPSYSYFDVAMTYKMTDYLSLRAGVNNILDRDPPAISSGLLSSFGNGNTYPGIYDPLGRVIFVGATVEF</sequence>
<comment type="similarity">
    <text evidence="8 9">Belongs to the TonB-dependent receptor family.</text>
</comment>
<dbReference type="PROSITE" id="PS52016">
    <property type="entry name" value="TONB_DEPENDENT_REC_3"/>
    <property type="match status" value="1"/>
</dbReference>
<comment type="caution">
    <text evidence="13">The sequence shown here is derived from an EMBL/GenBank/DDBJ whole genome shotgun (WGS) entry which is preliminary data.</text>
</comment>
<gene>
    <name evidence="13" type="ORF">FBZ90_101338</name>
</gene>
<evidence type="ECO:0000256" key="2">
    <source>
        <dbReference type="ARBA" id="ARBA00022448"/>
    </source>
</evidence>
<dbReference type="GO" id="GO:0009279">
    <property type="term" value="C:cell outer membrane"/>
    <property type="evidence" value="ECO:0007669"/>
    <property type="project" value="UniProtKB-SubCell"/>
</dbReference>
<dbReference type="RefSeq" id="WP_186455550.1">
    <property type="nucleotide sequence ID" value="NZ_VITR01000001.1"/>
</dbReference>
<evidence type="ECO:0000259" key="12">
    <source>
        <dbReference type="Pfam" id="PF07715"/>
    </source>
</evidence>
<organism evidence="13 14">
    <name type="scientific">Nitrospirillum amazonense</name>
    <dbReference type="NCBI Taxonomy" id="28077"/>
    <lineage>
        <taxon>Bacteria</taxon>
        <taxon>Pseudomonadati</taxon>
        <taxon>Pseudomonadota</taxon>
        <taxon>Alphaproteobacteria</taxon>
        <taxon>Rhodospirillales</taxon>
        <taxon>Azospirillaceae</taxon>
        <taxon>Nitrospirillum</taxon>
    </lineage>
</organism>
<evidence type="ECO:0000256" key="7">
    <source>
        <dbReference type="ARBA" id="ARBA00023237"/>
    </source>
</evidence>
<dbReference type="PANTHER" id="PTHR47234:SF2">
    <property type="entry name" value="TONB-DEPENDENT RECEPTOR"/>
    <property type="match status" value="1"/>
</dbReference>
<dbReference type="Pfam" id="PF00593">
    <property type="entry name" value="TonB_dep_Rec_b-barrel"/>
    <property type="match status" value="1"/>
</dbReference>
<name>A0A560HHS4_9PROT</name>
<evidence type="ECO:0000256" key="5">
    <source>
        <dbReference type="ARBA" id="ARBA00023077"/>
    </source>
</evidence>
<feature type="domain" description="TonB-dependent receptor plug" evidence="12">
    <location>
        <begin position="63"/>
        <end position="169"/>
    </location>
</feature>
<dbReference type="InterPro" id="IPR036942">
    <property type="entry name" value="Beta-barrel_TonB_sf"/>
</dbReference>
<evidence type="ECO:0000256" key="6">
    <source>
        <dbReference type="ARBA" id="ARBA00023136"/>
    </source>
</evidence>
<feature type="domain" description="TonB-dependent receptor-like beta-barrel" evidence="11">
    <location>
        <begin position="408"/>
        <end position="940"/>
    </location>
</feature>